<comment type="caution">
    <text evidence="2">The sequence shown here is derived from an EMBL/GenBank/DDBJ whole genome shotgun (WGS) entry which is preliminary data.</text>
</comment>
<feature type="region of interest" description="Disordered" evidence="1">
    <location>
        <begin position="100"/>
        <end position="123"/>
    </location>
</feature>
<dbReference type="InterPro" id="IPR040247">
    <property type="entry name" value="DUF5524"/>
</dbReference>
<feature type="region of interest" description="Disordered" evidence="1">
    <location>
        <begin position="143"/>
        <end position="162"/>
    </location>
</feature>
<dbReference type="Pfam" id="PF17662">
    <property type="entry name" value="DUF5524"/>
    <property type="match status" value="1"/>
</dbReference>
<dbReference type="EMBL" id="CAWYQH010000013">
    <property type="protein sequence ID" value="CAK8674569.1"/>
    <property type="molecule type" value="Genomic_DNA"/>
</dbReference>
<organism evidence="2 3">
    <name type="scientific">Clavelina lepadiformis</name>
    <name type="common">Light-bulb sea squirt</name>
    <name type="synonym">Ascidia lepadiformis</name>
    <dbReference type="NCBI Taxonomy" id="159417"/>
    <lineage>
        <taxon>Eukaryota</taxon>
        <taxon>Metazoa</taxon>
        <taxon>Chordata</taxon>
        <taxon>Tunicata</taxon>
        <taxon>Ascidiacea</taxon>
        <taxon>Aplousobranchia</taxon>
        <taxon>Clavelinidae</taxon>
        <taxon>Clavelina</taxon>
    </lineage>
</organism>
<gene>
    <name evidence="2" type="ORF">CVLEPA_LOCUS4260</name>
</gene>
<feature type="region of interest" description="Disordered" evidence="1">
    <location>
        <begin position="1"/>
        <end position="31"/>
    </location>
</feature>
<dbReference type="PANTHER" id="PTHR31097:SF2">
    <property type="entry name" value="CHROMOSOME 7 OPEN READING FRAME 57"/>
    <property type="match status" value="1"/>
</dbReference>
<protein>
    <submittedName>
        <fullName evidence="2">Uncharacterized protein</fullName>
    </submittedName>
</protein>
<keyword evidence="3" id="KW-1185">Reference proteome</keyword>
<evidence type="ECO:0000313" key="2">
    <source>
        <dbReference type="EMBL" id="CAK8674569.1"/>
    </source>
</evidence>
<evidence type="ECO:0000313" key="3">
    <source>
        <dbReference type="Proteomes" id="UP001642483"/>
    </source>
</evidence>
<proteinExistence type="predicted"/>
<sequence length="162" mass="18638">MASGDSIPASSQIPGLSHVEPEEDLKRQNYIRESDSEYVKLAKQGGAKDLLSIPNVERSNKPVDYPKSDWFGHHQMEKSDQEKILLEKKWKAPDYMTYEKKPGNGAAKIPASEGGKPPPLTAREERLLIQAKYQKREVPYQSDNLSFWERKDEPRRPNNFRK</sequence>
<dbReference type="PANTHER" id="PTHR31097">
    <property type="entry name" value="SI:DKEY-276J7.1"/>
    <property type="match status" value="1"/>
</dbReference>
<dbReference type="Proteomes" id="UP001642483">
    <property type="component" value="Unassembled WGS sequence"/>
</dbReference>
<reference evidence="2 3" key="1">
    <citation type="submission" date="2024-02" db="EMBL/GenBank/DDBJ databases">
        <authorList>
            <person name="Daric V."/>
            <person name="Darras S."/>
        </authorList>
    </citation>
    <scope>NUCLEOTIDE SEQUENCE [LARGE SCALE GENOMIC DNA]</scope>
</reference>
<evidence type="ECO:0000256" key="1">
    <source>
        <dbReference type="SAM" id="MobiDB-lite"/>
    </source>
</evidence>
<name>A0ABP0F819_CLALP</name>
<accession>A0ABP0F819</accession>